<accession>A0A8R7UIS2</accession>
<name>A0A8R7UIS2_TRIUA</name>
<reference evidence="3" key="1">
    <citation type="journal article" date="2013" name="Nature">
        <title>Draft genome of the wheat A-genome progenitor Triticum urartu.</title>
        <authorList>
            <person name="Ling H.Q."/>
            <person name="Zhao S."/>
            <person name="Liu D."/>
            <person name="Wang J."/>
            <person name="Sun H."/>
            <person name="Zhang C."/>
            <person name="Fan H."/>
            <person name="Li D."/>
            <person name="Dong L."/>
            <person name="Tao Y."/>
            <person name="Gao C."/>
            <person name="Wu H."/>
            <person name="Li Y."/>
            <person name="Cui Y."/>
            <person name="Guo X."/>
            <person name="Zheng S."/>
            <person name="Wang B."/>
            <person name="Yu K."/>
            <person name="Liang Q."/>
            <person name="Yang W."/>
            <person name="Lou X."/>
            <person name="Chen J."/>
            <person name="Feng M."/>
            <person name="Jian J."/>
            <person name="Zhang X."/>
            <person name="Luo G."/>
            <person name="Jiang Y."/>
            <person name="Liu J."/>
            <person name="Wang Z."/>
            <person name="Sha Y."/>
            <person name="Zhang B."/>
            <person name="Wu H."/>
            <person name="Tang D."/>
            <person name="Shen Q."/>
            <person name="Xue P."/>
            <person name="Zou S."/>
            <person name="Wang X."/>
            <person name="Liu X."/>
            <person name="Wang F."/>
            <person name="Yang Y."/>
            <person name="An X."/>
            <person name="Dong Z."/>
            <person name="Zhang K."/>
            <person name="Zhang X."/>
            <person name="Luo M.C."/>
            <person name="Dvorak J."/>
            <person name="Tong Y."/>
            <person name="Wang J."/>
            <person name="Yang H."/>
            <person name="Li Z."/>
            <person name="Wang D."/>
            <person name="Zhang A."/>
            <person name="Wang J."/>
        </authorList>
    </citation>
    <scope>NUCLEOTIDE SEQUENCE</scope>
    <source>
        <strain evidence="3">cv. G1812</strain>
    </source>
</reference>
<reference evidence="2" key="2">
    <citation type="submission" date="2018-03" db="EMBL/GenBank/DDBJ databases">
        <title>The Triticum urartu genome reveals the dynamic nature of wheat genome evolution.</title>
        <authorList>
            <person name="Ling H."/>
            <person name="Ma B."/>
            <person name="Shi X."/>
            <person name="Liu H."/>
            <person name="Dong L."/>
            <person name="Sun H."/>
            <person name="Cao Y."/>
            <person name="Gao Q."/>
            <person name="Zheng S."/>
            <person name="Li Y."/>
            <person name="Yu Y."/>
            <person name="Du H."/>
            <person name="Qi M."/>
            <person name="Li Y."/>
            <person name="Yu H."/>
            <person name="Cui Y."/>
            <person name="Wang N."/>
            <person name="Chen C."/>
            <person name="Wu H."/>
            <person name="Zhao Y."/>
            <person name="Zhang J."/>
            <person name="Li Y."/>
            <person name="Zhou W."/>
            <person name="Zhang B."/>
            <person name="Hu W."/>
            <person name="Eijk M."/>
            <person name="Tang J."/>
            <person name="Witsenboer H."/>
            <person name="Zhao S."/>
            <person name="Li Z."/>
            <person name="Zhang A."/>
            <person name="Wang D."/>
            <person name="Liang C."/>
        </authorList>
    </citation>
    <scope>NUCLEOTIDE SEQUENCE [LARGE SCALE GENOMIC DNA]</scope>
    <source>
        <strain evidence="2">cv. G1812</strain>
    </source>
</reference>
<keyword evidence="1" id="KW-0812">Transmembrane</keyword>
<protein>
    <submittedName>
        <fullName evidence="2">Uncharacterized protein</fullName>
    </submittedName>
</protein>
<keyword evidence="3" id="KW-1185">Reference proteome</keyword>
<keyword evidence="1" id="KW-0472">Membrane</keyword>
<evidence type="ECO:0000256" key="1">
    <source>
        <dbReference type="SAM" id="Phobius"/>
    </source>
</evidence>
<evidence type="ECO:0000313" key="3">
    <source>
        <dbReference type="Proteomes" id="UP000015106"/>
    </source>
</evidence>
<proteinExistence type="predicted"/>
<dbReference type="Proteomes" id="UP000015106">
    <property type="component" value="Chromosome 5"/>
</dbReference>
<keyword evidence="1" id="KW-1133">Transmembrane helix</keyword>
<dbReference type="AlphaFoldDB" id="A0A8R7UIS2"/>
<dbReference type="PANTHER" id="PTHR46226">
    <property type="entry name" value="CRAL-TRIO DOMAIN-CONTAINING PROTEIN"/>
    <property type="match status" value="1"/>
</dbReference>
<dbReference type="EnsemblPlants" id="TuG1812G0500001950.01.T02">
    <property type="protein sequence ID" value="TuG1812G0500001950.01.T02.cds372046"/>
    <property type="gene ID" value="TuG1812G0500001950.01"/>
</dbReference>
<dbReference type="Gramene" id="TuG1812G0500001950.01.T02">
    <property type="protein sequence ID" value="TuG1812G0500001950.01.T02.cds372046"/>
    <property type="gene ID" value="TuG1812G0500001950.01"/>
</dbReference>
<organism evidence="2 3">
    <name type="scientific">Triticum urartu</name>
    <name type="common">Red wild einkorn</name>
    <name type="synonym">Crithodium urartu</name>
    <dbReference type="NCBI Taxonomy" id="4572"/>
    <lineage>
        <taxon>Eukaryota</taxon>
        <taxon>Viridiplantae</taxon>
        <taxon>Streptophyta</taxon>
        <taxon>Embryophyta</taxon>
        <taxon>Tracheophyta</taxon>
        <taxon>Spermatophyta</taxon>
        <taxon>Magnoliopsida</taxon>
        <taxon>Liliopsida</taxon>
        <taxon>Poales</taxon>
        <taxon>Poaceae</taxon>
        <taxon>BOP clade</taxon>
        <taxon>Pooideae</taxon>
        <taxon>Triticodae</taxon>
        <taxon>Triticeae</taxon>
        <taxon>Triticinae</taxon>
        <taxon>Triticum</taxon>
    </lineage>
</organism>
<gene>
    <name evidence="2" type="primary">LOC125508920</name>
</gene>
<reference evidence="2" key="3">
    <citation type="submission" date="2022-06" db="UniProtKB">
        <authorList>
            <consortium name="EnsemblPlants"/>
        </authorList>
    </citation>
    <scope>IDENTIFICATION</scope>
</reference>
<sequence>MDCLNWRLQNEIDSVLAVIAFYRQQSLVFFIVVQHCSTTIVLAYVIPLTSNHHFISMQKPILPADLYRSIRDTLLVGLTGY</sequence>
<dbReference type="PANTHER" id="PTHR46226:SF13">
    <property type="entry name" value="OS09G0258000 PROTEIN"/>
    <property type="match status" value="1"/>
</dbReference>
<evidence type="ECO:0000313" key="2">
    <source>
        <dbReference type="EnsemblPlants" id="TuG1812G0500001950.01.T02.cds372046"/>
    </source>
</evidence>
<feature type="transmembrane region" description="Helical" evidence="1">
    <location>
        <begin position="27"/>
        <end position="49"/>
    </location>
</feature>